<protein>
    <recommendedName>
        <fullName evidence="4">DUF4244 domain-containing protein</fullName>
    </recommendedName>
</protein>
<dbReference type="AlphaFoldDB" id="A0A1G6GG67"/>
<reference evidence="2 3" key="1">
    <citation type="submission" date="2016-06" db="EMBL/GenBank/DDBJ databases">
        <authorList>
            <person name="Olsen C.W."/>
            <person name="Carey S."/>
            <person name="Hinshaw L."/>
            <person name="Karasin A.I."/>
        </authorList>
    </citation>
    <scope>NUCLEOTIDE SEQUENCE [LARGE SCALE GENOMIC DNA]</scope>
    <source>
        <strain evidence="2 3">LZ-22</strain>
    </source>
</reference>
<proteinExistence type="predicted"/>
<dbReference type="STRING" id="1577474.GA0111570_10364"/>
<accession>A0A1G6GG67</accession>
<dbReference type="OrthoDB" id="3748241at2"/>
<keyword evidence="1" id="KW-1133">Transmembrane helix</keyword>
<feature type="transmembrane region" description="Helical" evidence="1">
    <location>
        <begin position="39"/>
        <end position="57"/>
    </location>
</feature>
<evidence type="ECO:0000313" key="3">
    <source>
        <dbReference type="Proteomes" id="UP000199086"/>
    </source>
</evidence>
<evidence type="ECO:0000256" key="1">
    <source>
        <dbReference type="SAM" id="Phobius"/>
    </source>
</evidence>
<dbReference type="Proteomes" id="UP000199086">
    <property type="component" value="Unassembled WGS sequence"/>
</dbReference>
<keyword evidence="3" id="KW-1185">Reference proteome</keyword>
<keyword evidence="1" id="KW-0812">Transmembrane</keyword>
<dbReference type="RefSeq" id="WP_092607350.1">
    <property type="nucleotide sequence ID" value="NZ_FMYF01000003.1"/>
</dbReference>
<dbReference type="Pfam" id="PF14029">
    <property type="entry name" value="DUF4244"/>
    <property type="match status" value="1"/>
</dbReference>
<sequence length="80" mass="8818">MNTDITRIAPRRTGGFVARLARRLRPASRDERGMATAEYAVGTIAAVALVTVLINVFRNDKFFDILLQLVIAIFKSVLGV</sequence>
<evidence type="ECO:0000313" key="2">
    <source>
        <dbReference type="EMBL" id="SDB80745.1"/>
    </source>
</evidence>
<gene>
    <name evidence="2" type="ORF">GA0111570_10364</name>
</gene>
<name>A0A1G6GG67_9ACTN</name>
<keyword evidence="1" id="KW-0472">Membrane</keyword>
<dbReference type="EMBL" id="FMYF01000003">
    <property type="protein sequence ID" value="SDB80745.1"/>
    <property type="molecule type" value="Genomic_DNA"/>
</dbReference>
<organism evidence="2 3">
    <name type="scientific">Raineyella antarctica</name>
    <dbReference type="NCBI Taxonomy" id="1577474"/>
    <lineage>
        <taxon>Bacteria</taxon>
        <taxon>Bacillati</taxon>
        <taxon>Actinomycetota</taxon>
        <taxon>Actinomycetes</taxon>
        <taxon>Propionibacteriales</taxon>
        <taxon>Propionibacteriaceae</taxon>
        <taxon>Raineyella</taxon>
    </lineage>
</organism>
<dbReference type="InterPro" id="IPR025338">
    <property type="entry name" value="DUF4244"/>
</dbReference>
<evidence type="ECO:0008006" key="4">
    <source>
        <dbReference type="Google" id="ProtNLM"/>
    </source>
</evidence>